<feature type="transmembrane region" description="Helical" evidence="7">
    <location>
        <begin position="182"/>
        <end position="215"/>
    </location>
</feature>
<dbReference type="AlphaFoldDB" id="A0A0A6VJU6"/>
<keyword evidence="4 7" id="KW-0812">Transmembrane</keyword>
<dbReference type="GO" id="GO:0004190">
    <property type="term" value="F:aspartic-type endopeptidase activity"/>
    <property type="evidence" value="ECO:0007669"/>
    <property type="project" value="InterPro"/>
</dbReference>
<dbReference type="Proteomes" id="UP000030588">
    <property type="component" value="Unassembled WGS sequence"/>
</dbReference>
<dbReference type="InterPro" id="IPR050882">
    <property type="entry name" value="Prepilin_peptidase/N-MTase"/>
</dbReference>
<evidence type="ECO:0000313" key="11">
    <source>
        <dbReference type="EMBL" id="NEY20423.1"/>
    </source>
</evidence>
<comment type="caution">
    <text evidence="10">The sequence shown here is derived from an EMBL/GenBank/DDBJ whole genome shotgun (WGS) entry which is preliminary data.</text>
</comment>
<sequence length="256" mass="28084">MDIFHNLYLILIAIYGLILGSFYNVVGLRVPAGESIVSPRSACPKCHHTLTAAELIPVVSFMLQRGKCRSCGAKISPLYPAFELLTAFLFTISPLLLGWSKELIVAWTLISLCMIIFVSDMTYMIIPDKVLLVFLPLFIIERIWVPASPIFDPLFGALAGFAVLYGIAWITNGGMGGGDIKLFAVLGIPLGWKLVLLAFLLATFFGAAFGAIGMMIGKVKKGVPFPFGPYIVLGTLIAYYFGYDLLHWYISILKGF</sequence>
<evidence type="ECO:0000256" key="3">
    <source>
        <dbReference type="ARBA" id="ARBA00022475"/>
    </source>
</evidence>
<protein>
    <submittedName>
        <fullName evidence="10">Prepilin peptidase</fullName>
    </submittedName>
</protein>
<evidence type="ECO:0000313" key="13">
    <source>
        <dbReference type="Proteomes" id="UP000476934"/>
    </source>
</evidence>
<evidence type="ECO:0000256" key="6">
    <source>
        <dbReference type="ARBA" id="ARBA00023136"/>
    </source>
</evidence>
<feature type="transmembrane region" description="Helical" evidence="7">
    <location>
        <begin position="103"/>
        <end position="123"/>
    </location>
</feature>
<reference evidence="11 13" key="2">
    <citation type="submission" date="2020-02" db="EMBL/GenBank/DDBJ databases">
        <authorList>
            <person name="Feng H."/>
        </authorList>
    </citation>
    <scope>NUCLEOTIDE SEQUENCE [LARGE SCALE GENOMIC DNA]</scope>
    <source>
        <strain evidence="11 13">Gsoil 114</strain>
    </source>
</reference>
<evidence type="ECO:0000256" key="1">
    <source>
        <dbReference type="ARBA" id="ARBA00004651"/>
    </source>
</evidence>
<keyword evidence="13" id="KW-1185">Reference proteome</keyword>
<feature type="transmembrane region" description="Helical" evidence="7">
    <location>
        <begin position="77"/>
        <end position="97"/>
    </location>
</feature>
<feature type="domain" description="Prepilin peptidase A24 N-terminal" evidence="9">
    <location>
        <begin position="14"/>
        <end position="93"/>
    </location>
</feature>
<name>A0A0A6VJU6_9BACI</name>
<keyword evidence="3" id="KW-1003">Cell membrane</keyword>
<evidence type="ECO:0000256" key="7">
    <source>
        <dbReference type="SAM" id="Phobius"/>
    </source>
</evidence>
<reference evidence="11 13" key="3">
    <citation type="submission" date="2020-03" db="EMBL/GenBank/DDBJ databases">
        <title>Bacillus aquiflavi sp. nov., isolated from yellow water of strong flavor Chinese baijiu in Yibin region of China.</title>
        <authorList>
            <person name="Xie J."/>
        </authorList>
    </citation>
    <scope>NUCLEOTIDE SEQUENCE [LARGE SCALE GENOMIC DNA]</scope>
    <source>
        <strain evidence="11 13">Gsoil 114</strain>
    </source>
</reference>
<evidence type="ECO:0000256" key="5">
    <source>
        <dbReference type="ARBA" id="ARBA00022989"/>
    </source>
</evidence>
<reference evidence="10 12" key="1">
    <citation type="submission" date="2014-10" db="EMBL/GenBank/DDBJ databases">
        <title>Draft genome of phytase producing Bacillus ginsengihumi strain M2.11.</title>
        <authorList>
            <person name="Toymentseva A."/>
            <person name="Boulygina E.A."/>
            <person name="Kazakov S.V."/>
            <person name="Kayumov I."/>
            <person name="Suleimanova A.D."/>
            <person name="Mardanova A.M."/>
            <person name="Maria S.N."/>
            <person name="Sergey M.Y."/>
            <person name="Sharipova M.R."/>
        </authorList>
    </citation>
    <scope>NUCLEOTIDE SEQUENCE [LARGE SCALE GENOMIC DNA]</scope>
    <source>
        <strain evidence="10 12">M2.11</strain>
    </source>
</reference>
<feature type="transmembrane region" description="Helical" evidence="7">
    <location>
        <begin position="153"/>
        <end position="170"/>
    </location>
</feature>
<dbReference type="OrthoDB" id="9789291at2"/>
<dbReference type="PANTHER" id="PTHR30487:SF0">
    <property type="entry name" value="PREPILIN LEADER PEPTIDASE_N-METHYLTRANSFERASE-RELATED"/>
    <property type="match status" value="1"/>
</dbReference>
<dbReference type="Gene3D" id="1.20.120.1220">
    <property type="match status" value="1"/>
</dbReference>
<dbReference type="EMBL" id="JRUN01000001">
    <property type="protein sequence ID" value="KHD86884.1"/>
    <property type="molecule type" value="Genomic_DNA"/>
</dbReference>
<feature type="transmembrane region" description="Helical" evidence="7">
    <location>
        <begin position="227"/>
        <end position="250"/>
    </location>
</feature>
<evidence type="ECO:0000256" key="4">
    <source>
        <dbReference type="ARBA" id="ARBA00022692"/>
    </source>
</evidence>
<dbReference type="RefSeq" id="WP_035352521.1">
    <property type="nucleotide sequence ID" value="NZ_JAAIWK010000016.1"/>
</dbReference>
<evidence type="ECO:0000259" key="8">
    <source>
        <dbReference type="Pfam" id="PF01478"/>
    </source>
</evidence>
<dbReference type="STRING" id="363870.NG54_00445"/>
<dbReference type="InterPro" id="IPR010627">
    <property type="entry name" value="Prepilin_pept_A24_N"/>
</dbReference>
<dbReference type="Pfam" id="PF01478">
    <property type="entry name" value="Peptidase_A24"/>
    <property type="match status" value="1"/>
</dbReference>
<keyword evidence="5 7" id="KW-1133">Transmembrane helix</keyword>
<organism evidence="10 12">
    <name type="scientific">Heyndrickxia ginsengihumi</name>
    <dbReference type="NCBI Taxonomy" id="363870"/>
    <lineage>
        <taxon>Bacteria</taxon>
        <taxon>Bacillati</taxon>
        <taxon>Bacillota</taxon>
        <taxon>Bacilli</taxon>
        <taxon>Bacillales</taxon>
        <taxon>Bacillaceae</taxon>
        <taxon>Heyndrickxia</taxon>
    </lineage>
</organism>
<evidence type="ECO:0000256" key="2">
    <source>
        <dbReference type="ARBA" id="ARBA00005801"/>
    </source>
</evidence>
<dbReference type="PANTHER" id="PTHR30487">
    <property type="entry name" value="TYPE 4 PREPILIN-LIKE PROTEINS LEADER PEPTIDE-PROCESSING ENZYME"/>
    <property type="match status" value="1"/>
</dbReference>
<dbReference type="GO" id="GO:0006465">
    <property type="term" value="P:signal peptide processing"/>
    <property type="evidence" value="ECO:0007669"/>
    <property type="project" value="TreeGrafter"/>
</dbReference>
<feature type="domain" description="Prepilin type IV endopeptidase peptidase" evidence="8">
    <location>
        <begin position="108"/>
        <end position="210"/>
    </location>
</feature>
<comment type="subcellular location">
    <subcellularLocation>
        <location evidence="1">Cell membrane</location>
        <topology evidence="1">Multi-pass membrane protein</topology>
    </subcellularLocation>
</comment>
<feature type="transmembrane region" description="Helical" evidence="7">
    <location>
        <begin position="6"/>
        <end position="26"/>
    </location>
</feature>
<evidence type="ECO:0000259" key="9">
    <source>
        <dbReference type="Pfam" id="PF06750"/>
    </source>
</evidence>
<evidence type="ECO:0000313" key="10">
    <source>
        <dbReference type="EMBL" id="KHD86884.1"/>
    </source>
</evidence>
<evidence type="ECO:0000313" key="12">
    <source>
        <dbReference type="Proteomes" id="UP000030588"/>
    </source>
</evidence>
<dbReference type="InterPro" id="IPR000045">
    <property type="entry name" value="Prepilin_IV_endopep_pep"/>
</dbReference>
<accession>A0A0A6VJU6</accession>
<comment type="similarity">
    <text evidence="2">Belongs to the peptidase A24 family.</text>
</comment>
<proteinExistence type="inferred from homology"/>
<dbReference type="GO" id="GO:0005886">
    <property type="term" value="C:plasma membrane"/>
    <property type="evidence" value="ECO:0007669"/>
    <property type="project" value="UniProtKB-SubCell"/>
</dbReference>
<dbReference type="Pfam" id="PF06750">
    <property type="entry name" value="A24_N_bact"/>
    <property type="match status" value="1"/>
</dbReference>
<gene>
    <name evidence="11" type="ORF">G4D61_10690</name>
    <name evidence="10" type="ORF">NG54_00445</name>
</gene>
<dbReference type="EMBL" id="JAAIWK010000016">
    <property type="protein sequence ID" value="NEY20423.1"/>
    <property type="molecule type" value="Genomic_DNA"/>
</dbReference>
<dbReference type="Proteomes" id="UP000476934">
    <property type="component" value="Unassembled WGS sequence"/>
</dbReference>
<keyword evidence="6 7" id="KW-0472">Membrane</keyword>